<protein>
    <submittedName>
        <fullName evidence="2">Gliding motility-associated C-terminal domain-containing protein</fullName>
    </submittedName>
</protein>
<name>A0A521BX96_SACCC</name>
<feature type="chain" id="PRO_5022040526" evidence="1">
    <location>
        <begin position="26"/>
        <end position="313"/>
    </location>
</feature>
<keyword evidence="1" id="KW-0732">Signal</keyword>
<dbReference type="Pfam" id="PF13585">
    <property type="entry name" value="CHU_C"/>
    <property type="match status" value="1"/>
</dbReference>
<dbReference type="Proteomes" id="UP000319040">
    <property type="component" value="Unassembled WGS sequence"/>
</dbReference>
<evidence type="ECO:0000256" key="1">
    <source>
        <dbReference type="SAM" id="SignalP"/>
    </source>
</evidence>
<sequence>MKVQKCIKISLIFLAACVYVQGLYAVSSGMGAGKDQVRAYADYTLVKEGHSVIINVLHNDQGIGQGISALQITIQPQRGNAEVVDGIAIKYTSIHGDIGSDELTYRVCAKNGTCDEAKVRIDISDYDFKPVAHNDSLVLNPRDIAAVNVLANDSGLFDTPIELKIVQDVNNGYSQLNDDGWVRTTFNTAYNGPDSLLYGISDKEGDYAQAWVMYRVNSGVEDKIFIPQGISPNGDGLNDKFTIPDLEGERMQIKVFDVFGGMVFSENNYRNNWDAIGNRGKYAGKLCDNGTYYYVLKLPEVSKEYAGFIYINK</sequence>
<dbReference type="Pfam" id="PF17963">
    <property type="entry name" value="Big_9"/>
    <property type="match status" value="2"/>
</dbReference>
<proteinExistence type="predicted"/>
<gene>
    <name evidence="2" type="ORF">SAMN06265379_102174</name>
</gene>
<accession>A0A521BX96</accession>
<reference evidence="2 3" key="1">
    <citation type="submission" date="2017-05" db="EMBL/GenBank/DDBJ databases">
        <authorList>
            <person name="Varghese N."/>
            <person name="Submissions S."/>
        </authorList>
    </citation>
    <scope>NUCLEOTIDE SEQUENCE [LARGE SCALE GENOMIC DNA]</scope>
    <source>
        <strain evidence="2 3">DSM 27040</strain>
    </source>
</reference>
<dbReference type="OrthoDB" id="1117451at2"/>
<keyword evidence="3" id="KW-1185">Reference proteome</keyword>
<dbReference type="AlphaFoldDB" id="A0A521BX96"/>
<evidence type="ECO:0000313" key="2">
    <source>
        <dbReference type="EMBL" id="SMO51798.1"/>
    </source>
</evidence>
<evidence type="ECO:0000313" key="3">
    <source>
        <dbReference type="Proteomes" id="UP000319040"/>
    </source>
</evidence>
<organism evidence="2 3">
    <name type="scientific">Saccharicrinis carchari</name>
    <dbReference type="NCBI Taxonomy" id="1168039"/>
    <lineage>
        <taxon>Bacteria</taxon>
        <taxon>Pseudomonadati</taxon>
        <taxon>Bacteroidota</taxon>
        <taxon>Bacteroidia</taxon>
        <taxon>Marinilabiliales</taxon>
        <taxon>Marinilabiliaceae</taxon>
        <taxon>Saccharicrinis</taxon>
    </lineage>
</organism>
<dbReference type="RefSeq" id="WP_142532489.1">
    <property type="nucleotide sequence ID" value="NZ_FXTB01000002.1"/>
</dbReference>
<dbReference type="InterPro" id="IPR026341">
    <property type="entry name" value="T9SS_type_B"/>
</dbReference>
<dbReference type="EMBL" id="FXTB01000002">
    <property type="protein sequence ID" value="SMO51798.1"/>
    <property type="molecule type" value="Genomic_DNA"/>
</dbReference>
<dbReference type="NCBIfam" id="TIGR04131">
    <property type="entry name" value="Bac_Flav_CTERM"/>
    <property type="match status" value="1"/>
</dbReference>
<feature type="signal peptide" evidence="1">
    <location>
        <begin position="1"/>
        <end position="25"/>
    </location>
</feature>